<reference evidence="2 3" key="3">
    <citation type="submission" date="2019-07" db="EMBL/GenBank/DDBJ databases">
        <title>Investigation of anaerobic lignin degradation for improved lignocellulosic biofuels.</title>
        <authorList>
            <person name="Deangelis K.PhD."/>
        </authorList>
    </citation>
    <scope>NUCLEOTIDE SEQUENCE [LARGE SCALE GENOMIC DNA]</scope>
    <source>
        <strain evidence="2 3">106R</strain>
    </source>
</reference>
<reference evidence="2 3" key="2">
    <citation type="submission" date="2019-06" db="EMBL/GenBank/DDBJ databases">
        <authorList>
            <person name="Deangelis K."/>
            <person name="Huntemann M."/>
            <person name="Clum A."/>
            <person name="Pillay M."/>
            <person name="Palaniappan K."/>
            <person name="Varghese N."/>
            <person name="Mikhailova N."/>
            <person name="Stamatis D."/>
            <person name="Reddy T."/>
            <person name="Daum C."/>
            <person name="Shapiro N."/>
            <person name="Ivanova N."/>
            <person name="Kyrpides N."/>
            <person name="Woyke T."/>
        </authorList>
    </citation>
    <scope>NUCLEOTIDE SEQUENCE [LARGE SCALE GENOMIC DNA]</scope>
    <source>
        <strain evidence="2 3">106R</strain>
    </source>
</reference>
<gene>
    <name evidence="2" type="ORF">FHU12_1849</name>
    <name evidence="1" type="ORF">PWN146_01849</name>
</gene>
<dbReference type="InterPro" id="IPR029032">
    <property type="entry name" value="AhpD-like"/>
</dbReference>
<dbReference type="Proteomes" id="UP000320710">
    <property type="component" value="Unassembled WGS sequence"/>
</dbReference>
<dbReference type="PANTHER" id="PTHR34846:SF11">
    <property type="entry name" value="4-CARBOXYMUCONOLACTONE DECARBOXYLASE FAMILY PROTEIN (AFU_ORTHOLOGUE AFUA_6G11590)"/>
    <property type="match status" value="1"/>
</dbReference>
<organism evidence="1">
    <name type="scientific">Serratia marcescens</name>
    <dbReference type="NCBI Taxonomy" id="615"/>
    <lineage>
        <taxon>Bacteria</taxon>
        <taxon>Pseudomonadati</taxon>
        <taxon>Pseudomonadota</taxon>
        <taxon>Gammaproteobacteria</taxon>
        <taxon>Enterobacterales</taxon>
        <taxon>Yersiniaceae</taxon>
        <taxon>Serratia</taxon>
    </lineage>
</organism>
<name>A0A1C3HDQ8_SERMA</name>
<evidence type="ECO:0000313" key="1">
    <source>
        <dbReference type="EMBL" id="SAY43158.1"/>
    </source>
</evidence>
<dbReference type="RefSeq" id="WP_141968881.1">
    <property type="nucleotide sequence ID" value="NZ_JANKZH010000005.1"/>
</dbReference>
<evidence type="ECO:0000313" key="2">
    <source>
        <dbReference type="EMBL" id="TQI84340.1"/>
    </source>
</evidence>
<dbReference type="AlphaFoldDB" id="A0A1C3HDQ8"/>
<accession>A0A1C3HDQ8</accession>
<dbReference type="Gene3D" id="1.20.1290.10">
    <property type="entry name" value="AhpD-like"/>
    <property type="match status" value="1"/>
</dbReference>
<sequence>MARIKLPTVSELTAEQQQQYARFPANLTLGLLKTSRSAQGYLSLGASFPAGRLCDKDREMIILRVGALSDSAYERMQHYPLAILAGWHDDDIEKIEQGVGIDARGTAILHFVDECVKQVKVSADTFNAVRRYYDEVQLAELALMIGHYMMTARFLETLEIDLDLQATSWENMSTD</sequence>
<evidence type="ECO:0000313" key="3">
    <source>
        <dbReference type="Proteomes" id="UP000320710"/>
    </source>
</evidence>
<dbReference type="PANTHER" id="PTHR34846">
    <property type="entry name" value="4-CARBOXYMUCONOLACTONE DECARBOXYLASE FAMILY PROTEIN (AFU_ORTHOLOGUE AFUA_6G11590)"/>
    <property type="match status" value="1"/>
</dbReference>
<protein>
    <submittedName>
        <fullName evidence="2">Alkylhydroperoxidase family enzyme</fullName>
    </submittedName>
</protein>
<dbReference type="SUPFAM" id="SSF69118">
    <property type="entry name" value="AhpD-like"/>
    <property type="match status" value="1"/>
</dbReference>
<dbReference type="EMBL" id="VFMJ01000001">
    <property type="protein sequence ID" value="TQI84340.1"/>
    <property type="molecule type" value="Genomic_DNA"/>
</dbReference>
<proteinExistence type="predicted"/>
<dbReference type="EMBL" id="LT575490">
    <property type="protein sequence ID" value="SAY43158.1"/>
    <property type="molecule type" value="Genomic_DNA"/>
</dbReference>
<reference evidence="1" key="1">
    <citation type="submission" date="2016-05" db="EMBL/GenBank/DDBJ databases">
        <authorList>
            <person name="Cock P.J.A."/>
            <person name="Cock P.J.A."/>
        </authorList>
    </citation>
    <scope>NUCLEOTIDE SEQUENCE</scope>
    <source>
        <strain evidence="1">PWN146_assembly</strain>
    </source>
</reference>